<feature type="domain" description="BTB" evidence="1">
    <location>
        <begin position="93"/>
        <end position="163"/>
    </location>
</feature>
<evidence type="ECO:0000313" key="4">
    <source>
        <dbReference type="Proteomes" id="UP000789375"/>
    </source>
</evidence>
<dbReference type="PROSITE" id="PS51886">
    <property type="entry name" value="TLDC"/>
    <property type="match status" value="1"/>
</dbReference>
<dbReference type="InterPro" id="IPR011333">
    <property type="entry name" value="SKP1/BTB/POZ_sf"/>
</dbReference>
<dbReference type="EMBL" id="CAJVPP010000306">
    <property type="protein sequence ID" value="CAG8467642.1"/>
    <property type="molecule type" value="Genomic_DNA"/>
</dbReference>
<protein>
    <submittedName>
        <fullName evidence="3">2485_t:CDS:1</fullName>
    </submittedName>
</protein>
<evidence type="ECO:0000259" key="1">
    <source>
        <dbReference type="PROSITE" id="PS50097"/>
    </source>
</evidence>
<keyword evidence="4" id="KW-1185">Reference proteome</keyword>
<sequence>MKLLLEELFNHVRDYLVEKKSTWVKQEVRQNFVLILNAVFRLPGCKRLQDCCLELICANPQLIITSKSFTSLDVNYSRLSRDLSLRLNDGDDFNVIIQISEDKNAKSFRAHSIILRARSSYFKRVLSVTKKNDLITQYKPNFTPVVFNMILTYIYSGELYLIKTSADDTFGLLIAADDLLLEELFIHVQDHLIEEHTDWIEQNFSIISPPRLRRIQSKIVNPELTYIIARWIERRNESYPLLRKKYKFELLYRGTRDELNADSFRKKYSNHGPCLVLFKQHMSPVIYGEYNPLKFVPRSRWYSEQNSFIFSFENDQDTTNMRISRLLEFDNRLKRCVSYARNEWINNKFYFASTFRKMDHFVYPNFSGYYDHKVQSDVKFIPEEIEVFNVNIL</sequence>
<dbReference type="InterPro" id="IPR000210">
    <property type="entry name" value="BTB/POZ_dom"/>
</dbReference>
<gene>
    <name evidence="3" type="ORF">FMOSSE_LOCUS2354</name>
</gene>
<proteinExistence type="predicted"/>
<name>A0A9N8Z0A9_FUNMO</name>
<comment type="caution">
    <text evidence="3">The sequence shown here is derived from an EMBL/GenBank/DDBJ whole genome shotgun (WGS) entry which is preliminary data.</text>
</comment>
<dbReference type="CDD" id="cd18186">
    <property type="entry name" value="BTB_POZ_ZBTB_KLHL-like"/>
    <property type="match status" value="1"/>
</dbReference>
<accession>A0A9N8Z0A9</accession>
<dbReference type="AlphaFoldDB" id="A0A9N8Z0A9"/>
<dbReference type="Pfam" id="PF00651">
    <property type="entry name" value="BTB"/>
    <property type="match status" value="1"/>
</dbReference>
<reference evidence="3" key="1">
    <citation type="submission" date="2021-06" db="EMBL/GenBank/DDBJ databases">
        <authorList>
            <person name="Kallberg Y."/>
            <person name="Tangrot J."/>
            <person name="Rosling A."/>
        </authorList>
    </citation>
    <scope>NUCLEOTIDE SEQUENCE</scope>
    <source>
        <strain evidence="3">87-6 pot B 2015</strain>
    </source>
</reference>
<dbReference type="PROSITE" id="PS50097">
    <property type="entry name" value="BTB"/>
    <property type="match status" value="1"/>
</dbReference>
<organism evidence="3 4">
    <name type="scientific">Funneliformis mosseae</name>
    <name type="common">Endomycorrhizal fungus</name>
    <name type="synonym">Glomus mosseae</name>
    <dbReference type="NCBI Taxonomy" id="27381"/>
    <lineage>
        <taxon>Eukaryota</taxon>
        <taxon>Fungi</taxon>
        <taxon>Fungi incertae sedis</taxon>
        <taxon>Mucoromycota</taxon>
        <taxon>Glomeromycotina</taxon>
        <taxon>Glomeromycetes</taxon>
        <taxon>Glomerales</taxon>
        <taxon>Glomeraceae</taxon>
        <taxon>Funneliformis</taxon>
    </lineage>
</organism>
<dbReference type="SMART" id="SM00225">
    <property type="entry name" value="BTB"/>
    <property type="match status" value="1"/>
</dbReference>
<dbReference type="Proteomes" id="UP000789375">
    <property type="component" value="Unassembled WGS sequence"/>
</dbReference>
<evidence type="ECO:0000313" key="3">
    <source>
        <dbReference type="EMBL" id="CAG8467642.1"/>
    </source>
</evidence>
<dbReference type="SUPFAM" id="SSF54695">
    <property type="entry name" value="POZ domain"/>
    <property type="match status" value="1"/>
</dbReference>
<dbReference type="InterPro" id="IPR051481">
    <property type="entry name" value="BTB-POZ/Galectin-3-binding"/>
</dbReference>
<dbReference type="InterPro" id="IPR006571">
    <property type="entry name" value="TLDc_dom"/>
</dbReference>
<dbReference type="Pfam" id="PF07534">
    <property type="entry name" value="TLD"/>
    <property type="match status" value="1"/>
</dbReference>
<evidence type="ECO:0000259" key="2">
    <source>
        <dbReference type="PROSITE" id="PS51886"/>
    </source>
</evidence>
<dbReference type="PANTHER" id="PTHR24410">
    <property type="entry name" value="HL07962P-RELATED"/>
    <property type="match status" value="1"/>
</dbReference>
<dbReference type="PANTHER" id="PTHR24410:SF23">
    <property type="entry name" value="BTB DOMAIN-CONTAINING PROTEIN-RELATED"/>
    <property type="match status" value="1"/>
</dbReference>
<dbReference type="Gene3D" id="3.30.710.10">
    <property type="entry name" value="Potassium Channel Kv1.1, Chain A"/>
    <property type="match status" value="1"/>
</dbReference>
<feature type="domain" description="TLDc" evidence="2">
    <location>
        <begin position="218"/>
        <end position="391"/>
    </location>
</feature>